<feature type="transmembrane region" description="Helical" evidence="1">
    <location>
        <begin position="96"/>
        <end position="117"/>
    </location>
</feature>
<dbReference type="PANTHER" id="PTHR34351">
    <property type="entry name" value="SLR1927 PROTEIN-RELATED"/>
    <property type="match status" value="1"/>
</dbReference>
<accession>A0A448PK29</accession>
<reference evidence="3 4" key="1">
    <citation type="submission" date="2018-12" db="EMBL/GenBank/DDBJ databases">
        <authorList>
            <consortium name="Pathogen Informatics"/>
        </authorList>
    </citation>
    <scope>NUCLEOTIDE SEQUENCE [LARGE SCALE GENOMIC DNA]</scope>
    <source>
        <strain evidence="3 4">NCTC10951</strain>
    </source>
</reference>
<evidence type="ECO:0000259" key="2">
    <source>
        <dbReference type="Pfam" id="PF01882"/>
    </source>
</evidence>
<evidence type="ECO:0000313" key="4">
    <source>
        <dbReference type="Proteomes" id="UP000268658"/>
    </source>
</evidence>
<evidence type="ECO:0000313" key="3">
    <source>
        <dbReference type="EMBL" id="VEI15422.1"/>
    </source>
</evidence>
<dbReference type="PANTHER" id="PTHR34351:SF1">
    <property type="entry name" value="SLR1927 PROTEIN"/>
    <property type="match status" value="1"/>
</dbReference>
<keyword evidence="1" id="KW-0472">Membrane</keyword>
<dbReference type="KEGG" id="avc:NCTC10951_01144"/>
<dbReference type="EMBL" id="LR134477">
    <property type="protein sequence ID" value="VEI15422.1"/>
    <property type="molecule type" value="Genomic_DNA"/>
</dbReference>
<keyword evidence="1" id="KW-1133">Transmembrane helix</keyword>
<dbReference type="InterPro" id="IPR002881">
    <property type="entry name" value="DUF58"/>
</dbReference>
<gene>
    <name evidence="3" type="ORF">NCTC10951_01144</name>
</gene>
<feature type="domain" description="DUF58" evidence="2">
    <location>
        <begin position="260"/>
        <end position="346"/>
    </location>
</feature>
<organism evidence="3 4">
    <name type="scientific">Actinomyces viscosus</name>
    <dbReference type="NCBI Taxonomy" id="1656"/>
    <lineage>
        <taxon>Bacteria</taxon>
        <taxon>Bacillati</taxon>
        <taxon>Actinomycetota</taxon>
        <taxon>Actinomycetes</taxon>
        <taxon>Actinomycetales</taxon>
        <taxon>Actinomycetaceae</taxon>
        <taxon>Actinomyces</taxon>
    </lineage>
</organism>
<dbReference type="Proteomes" id="UP000268658">
    <property type="component" value="Chromosome"/>
</dbReference>
<dbReference type="AlphaFoldDB" id="A0A448PK29"/>
<name>A0A448PK29_ACTVI</name>
<keyword evidence="1" id="KW-0812">Transmembrane</keyword>
<proteinExistence type="predicted"/>
<sequence>MLSALRRTSNAARSVVSAVTRAVLHALAALRRAGGTAQKRLSALAARLRAVPVVGPVLAACGSWLGGAVAMVTALGRVCLLVFIVSWYLAASRHWLEAWVITLALATLMVLAALQALGRATYRVRLSLVSTRVVVGDPALGSLYLSPPSGRTTRPATVEMPVGQGLAVFDIPRISPGTEHQEVFTVPTRHRGVITVGPVRSIRGDALGLVRRSQNWTEPVDLFIHPRTVNLDSTAIGFIRDIEGAVTQDLSSSDVSFHALREYVPGDDRRNIHWKTTARTGRLMVRQFEETRRAHLLVVHDLDPHAWDEEDFETSVSASASLLLAAVRDNREISLVTQAGHPYLPTGARVLDTFTTLEPVEGAEDMVGLTRQAVNAVPQASVTVLVTGARTSAATLHRAHAELPASTRCLALRIDGHQRLASQKVSGLPVVTLPDLERLAPAMRKARS</sequence>
<dbReference type="Pfam" id="PF01882">
    <property type="entry name" value="DUF58"/>
    <property type="match status" value="1"/>
</dbReference>
<protein>
    <submittedName>
        <fullName evidence="3">Uncharacterized conserved protein (Some members contain a von Willebrand factor type A (VWA) domain)</fullName>
    </submittedName>
</protein>
<feature type="transmembrane region" description="Helical" evidence="1">
    <location>
        <begin position="57"/>
        <end position="90"/>
    </location>
</feature>
<evidence type="ECO:0000256" key="1">
    <source>
        <dbReference type="SAM" id="Phobius"/>
    </source>
</evidence>